<reference evidence="3 4" key="1">
    <citation type="submission" date="2018-02" db="EMBL/GenBank/DDBJ databases">
        <title>The genomes of Aspergillus section Nigri reveals drivers in fungal speciation.</title>
        <authorList>
            <consortium name="DOE Joint Genome Institute"/>
            <person name="Vesth T.C."/>
            <person name="Nybo J."/>
            <person name="Theobald S."/>
            <person name="Brandl J."/>
            <person name="Frisvad J.C."/>
            <person name="Nielsen K.F."/>
            <person name="Lyhne E.K."/>
            <person name="Kogle M.E."/>
            <person name="Kuo A."/>
            <person name="Riley R."/>
            <person name="Clum A."/>
            <person name="Nolan M."/>
            <person name="Lipzen A."/>
            <person name="Salamov A."/>
            <person name="Henrissat B."/>
            <person name="Wiebenga A."/>
            <person name="De vries R.P."/>
            <person name="Grigoriev I.V."/>
            <person name="Mortensen U.H."/>
            <person name="Andersen M.R."/>
            <person name="Baker S.E."/>
        </authorList>
    </citation>
    <scope>NUCLEOTIDE SEQUENCE [LARGE SCALE GENOMIC DNA]</scope>
    <source>
        <strain evidence="3 4">CBS 112811</strain>
    </source>
</reference>
<dbReference type="RefSeq" id="XP_025515212.1">
    <property type="nucleotide sequence ID" value="XM_025660286.1"/>
</dbReference>
<dbReference type="GeneID" id="37163688"/>
<dbReference type="AlphaFoldDB" id="A0A8G1VM04"/>
<name>A0A8G1VM04_9EURO</name>
<feature type="domain" description="CHAT" evidence="2">
    <location>
        <begin position="328"/>
        <end position="632"/>
    </location>
</feature>
<feature type="region of interest" description="Disordered" evidence="1">
    <location>
        <begin position="210"/>
        <end position="233"/>
    </location>
</feature>
<evidence type="ECO:0000256" key="1">
    <source>
        <dbReference type="SAM" id="MobiDB-lite"/>
    </source>
</evidence>
<dbReference type="EMBL" id="KZ825063">
    <property type="protein sequence ID" value="RAH57290.1"/>
    <property type="molecule type" value="Genomic_DNA"/>
</dbReference>
<feature type="compositionally biased region" description="Low complexity" evidence="1">
    <location>
        <begin position="210"/>
        <end position="220"/>
    </location>
</feature>
<accession>A0A8G1VM04</accession>
<organism evidence="3 4">
    <name type="scientific">Aspergillus piperis CBS 112811</name>
    <dbReference type="NCBI Taxonomy" id="1448313"/>
    <lineage>
        <taxon>Eukaryota</taxon>
        <taxon>Fungi</taxon>
        <taxon>Dikarya</taxon>
        <taxon>Ascomycota</taxon>
        <taxon>Pezizomycotina</taxon>
        <taxon>Eurotiomycetes</taxon>
        <taxon>Eurotiomycetidae</taxon>
        <taxon>Eurotiales</taxon>
        <taxon>Aspergillaceae</taxon>
        <taxon>Aspergillus</taxon>
        <taxon>Aspergillus subgen. Circumdati</taxon>
    </lineage>
</organism>
<evidence type="ECO:0000259" key="2">
    <source>
        <dbReference type="Pfam" id="PF12770"/>
    </source>
</evidence>
<sequence>MMQYQHTGKDEIIDQAIDSSALAVANIPFSHPHRAVVLDTHGQQYIARAKRAASETSNADFDRALQYFQEALNAPHAVLLDRVEAGQRAFHCQIQRKDWVSASRLSTAVMELLPKLVLRWLPREDQQRIIQRLTGFSSLAASAVLNAGGRPGAALQVLEGGRGVIAGLTIDLHSDISRLRQHQGMLYAQYISLRDNAFVQKFSDLVISSSPSTSSQSMSSKLAQHRESSQQLEKMETTIRQIPGFERFLLPAEEAELLQLAIRGPIISFNVTEHRSDALILTSKGVDAIDLVNLHYADLVRNMRKLVGSNKLSSGKPSSRSRRRRELQRILHWIWDVAVYPVLSRLGYISPIHATNSDLPRVWWLCTGYMGLAPLHAAGQPQGPSTSDFVISSYTPTIKALQHAREISRNRHLEVNPQLLMIEMPETPGKAALNTTAELAAISHTVHPLITHPTILSNPSKRAVCEAISAYHLVHFACHGHANALEPAAGGLFLGPAPVHGADGQAPAELLTINELTHVSHPRAQIAYLSACSTAENASDSLIDEAIHLAGTFQLLGFPHVIGSLWEANDRAAISVAEGFYKNLVEYLLAPESKWDGDDGRIVATALHRAVGEVKQKNRDPLAWATFIHVGA</sequence>
<keyword evidence="4" id="KW-1185">Reference proteome</keyword>
<dbReference type="InterPro" id="IPR024983">
    <property type="entry name" value="CHAT_dom"/>
</dbReference>
<evidence type="ECO:0000313" key="4">
    <source>
        <dbReference type="Proteomes" id="UP000249526"/>
    </source>
</evidence>
<gene>
    <name evidence="3" type="ORF">BO85DRAFT_450014</name>
</gene>
<dbReference type="Pfam" id="PF12770">
    <property type="entry name" value="CHAT"/>
    <property type="match status" value="1"/>
</dbReference>
<evidence type="ECO:0000313" key="3">
    <source>
        <dbReference type="EMBL" id="RAH57290.1"/>
    </source>
</evidence>
<feature type="compositionally biased region" description="Basic and acidic residues" evidence="1">
    <location>
        <begin position="224"/>
        <end position="233"/>
    </location>
</feature>
<protein>
    <recommendedName>
        <fullName evidence="2">CHAT domain-containing protein</fullName>
    </recommendedName>
</protein>
<proteinExistence type="predicted"/>
<dbReference type="Proteomes" id="UP000249526">
    <property type="component" value="Unassembled WGS sequence"/>
</dbReference>